<evidence type="ECO:0000256" key="7">
    <source>
        <dbReference type="ARBA" id="ARBA00022801"/>
    </source>
</evidence>
<evidence type="ECO:0000256" key="10">
    <source>
        <dbReference type="ARBA" id="ARBA00049158"/>
    </source>
</evidence>
<proteinExistence type="inferred from homology"/>
<organism evidence="13 14">
    <name type="scientific">Celeribacter indicus</name>
    <dbReference type="NCBI Taxonomy" id="1208324"/>
    <lineage>
        <taxon>Bacteria</taxon>
        <taxon>Pseudomonadati</taxon>
        <taxon>Pseudomonadota</taxon>
        <taxon>Alphaproteobacteria</taxon>
        <taxon>Rhodobacterales</taxon>
        <taxon>Roseobacteraceae</taxon>
        <taxon>Celeribacter</taxon>
    </lineage>
</organism>
<dbReference type="KEGG" id="cid:P73_2855"/>
<dbReference type="RefSeq" id="WP_043870101.1">
    <property type="nucleotide sequence ID" value="NZ_CP004393.1"/>
</dbReference>
<dbReference type="PANTHER" id="PTHR43200">
    <property type="entry name" value="PHOSPHATASE"/>
    <property type="match status" value="1"/>
</dbReference>
<keyword evidence="6 12" id="KW-0479">Metal-binding</keyword>
<feature type="binding site" evidence="12">
    <location>
        <position position="208"/>
    </location>
    <ligand>
        <name>Mg(2+)</name>
        <dbReference type="ChEBI" id="CHEBI:18420"/>
        <label>1</label>
        <note>catalytic</note>
    </ligand>
</feature>
<dbReference type="UniPathway" id="UPA00031">
    <property type="reaction ID" value="UER00013"/>
</dbReference>
<feature type="binding site" evidence="12">
    <location>
        <position position="86"/>
    </location>
    <ligand>
        <name>Mg(2+)</name>
        <dbReference type="ChEBI" id="CHEBI:18420"/>
        <label>1</label>
        <note>catalytic</note>
    </ligand>
</feature>
<evidence type="ECO:0000256" key="5">
    <source>
        <dbReference type="ARBA" id="ARBA00022605"/>
    </source>
</evidence>
<dbReference type="AlphaFoldDB" id="A0A0B5E2F0"/>
<comment type="catalytic activity">
    <reaction evidence="1">
        <text>a myo-inositol phosphate + H2O = myo-inositol + phosphate</text>
        <dbReference type="Rhea" id="RHEA:24056"/>
        <dbReference type="ChEBI" id="CHEBI:15377"/>
        <dbReference type="ChEBI" id="CHEBI:17268"/>
        <dbReference type="ChEBI" id="CHEBI:43474"/>
        <dbReference type="ChEBI" id="CHEBI:84139"/>
        <dbReference type="EC" id="3.1.3.25"/>
    </reaction>
</comment>
<evidence type="ECO:0000256" key="4">
    <source>
        <dbReference type="ARBA" id="ARBA00009759"/>
    </source>
</evidence>
<evidence type="ECO:0000256" key="9">
    <source>
        <dbReference type="ARBA" id="ARBA00023102"/>
    </source>
</evidence>
<gene>
    <name evidence="13" type="ORF">P73_2855</name>
</gene>
<evidence type="ECO:0000256" key="12">
    <source>
        <dbReference type="PIRSR" id="PIRSR600760-2"/>
    </source>
</evidence>
<name>A0A0B5E2F0_9RHOB</name>
<comment type="pathway">
    <text evidence="3">Amino-acid biosynthesis; L-histidine biosynthesis; L-histidine from 5-phospho-alpha-D-ribose 1-diphosphate: step 8/9.</text>
</comment>
<keyword evidence="8 12" id="KW-0460">Magnesium</keyword>
<dbReference type="InterPro" id="IPR051090">
    <property type="entry name" value="Inositol_monoP_superfamily"/>
</dbReference>
<comment type="catalytic activity">
    <reaction evidence="10">
        <text>L-histidinol phosphate + H2O = L-histidinol + phosphate</text>
        <dbReference type="Rhea" id="RHEA:14465"/>
        <dbReference type="ChEBI" id="CHEBI:15377"/>
        <dbReference type="ChEBI" id="CHEBI:43474"/>
        <dbReference type="ChEBI" id="CHEBI:57699"/>
        <dbReference type="ChEBI" id="CHEBI:57980"/>
        <dbReference type="EC" id="3.1.3.15"/>
    </reaction>
</comment>
<dbReference type="PROSITE" id="PS00629">
    <property type="entry name" value="IMP_1"/>
    <property type="match status" value="1"/>
</dbReference>
<dbReference type="EMBL" id="CP004393">
    <property type="protein sequence ID" value="AJE47570.1"/>
    <property type="molecule type" value="Genomic_DNA"/>
</dbReference>
<feature type="binding site" evidence="12">
    <location>
        <position position="87"/>
    </location>
    <ligand>
        <name>Mg(2+)</name>
        <dbReference type="ChEBI" id="CHEBI:18420"/>
        <label>1</label>
        <note>catalytic</note>
    </ligand>
</feature>
<evidence type="ECO:0000256" key="2">
    <source>
        <dbReference type="ARBA" id="ARBA00001946"/>
    </source>
</evidence>
<dbReference type="PANTHER" id="PTHR43200:SF6">
    <property type="entry name" value="3'(2'),5'-BISPHOSPHATE NUCLEOTIDASE"/>
    <property type="match status" value="1"/>
</dbReference>
<dbReference type="SUPFAM" id="SSF56655">
    <property type="entry name" value="Carbohydrate phosphatase"/>
    <property type="match status" value="1"/>
</dbReference>
<evidence type="ECO:0000256" key="11">
    <source>
        <dbReference type="NCBIfam" id="TIGR02067"/>
    </source>
</evidence>
<dbReference type="InterPro" id="IPR000760">
    <property type="entry name" value="Inositol_monophosphatase-like"/>
</dbReference>
<dbReference type="HOGENOM" id="CLU_044118_4_1_5"/>
<dbReference type="Gene3D" id="3.30.540.10">
    <property type="entry name" value="Fructose-1,6-Bisphosphatase, subunit A, domain 1"/>
    <property type="match status" value="1"/>
</dbReference>
<evidence type="ECO:0000256" key="6">
    <source>
        <dbReference type="ARBA" id="ARBA00022723"/>
    </source>
</evidence>
<evidence type="ECO:0000313" key="13">
    <source>
        <dbReference type="EMBL" id="AJE47570.1"/>
    </source>
</evidence>
<feature type="binding site" evidence="12">
    <location>
        <position position="68"/>
    </location>
    <ligand>
        <name>Mg(2+)</name>
        <dbReference type="ChEBI" id="CHEBI:18420"/>
        <label>1</label>
        <note>catalytic</note>
    </ligand>
</feature>
<keyword evidence="9" id="KW-0368">Histidine biosynthesis</keyword>
<dbReference type="NCBIfam" id="TIGR02067">
    <property type="entry name" value="his_9_HisN"/>
    <property type="match status" value="1"/>
</dbReference>
<feature type="binding site" evidence="12">
    <location>
        <position position="84"/>
    </location>
    <ligand>
        <name>Mg(2+)</name>
        <dbReference type="ChEBI" id="CHEBI:18420"/>
        <label>1</label>
        <note>catalytic</note>
    </ligand>
</feature>
<dbReference type="Proteomes" id="UP000031521">
    <property type="component" value="Chromosome"/>
</dbReference>
<dbReference type="GO" id="GO:0052834">
    <property type="term" value="F:inositol monophosphate phosphatase activity"/>
    <property type="evidence" value="ECO:0007669"/>
    <property type="project" value="UniProtKB-EC"/>
</dbReference>
<protein>
    <recommendedName>
        <fullName evidence="11">Histidinol-phosphatase</fullName>
        <ecNumber evidence="11">3.1.3.15</ecNumber>
    </recommendedName>
</protein>
<dbReference type="STRING" id="1208324.P73_2855"/>
<dbReference type="Gene3D" id="3.40.190.80">
    <property type="match status" value="1"/>
</dbReference>
<evidence type="ECO:0000256" key="1">
    <source>
        <dbReference type="ARBA" id="ARBA00001033"/>
    </source>
</evidence>
<dbReference type="OrthoDB" id="9785695at2"/>
<dbReference type="GO" id="GO:0046872">
    <property type="term" value="F:metal ion binding"/>
    <property type="evidence" value="ECO:0007669"/>
    <property type="project" value="UniProtKB-KW"/>
</dbReference>
<dbReference type="CDD" id="cd01641">
    <property type="entry name" value="Bacterial_IMPase_like_1"/>
    <property type="match status" value="1"/>
</dbReference>
<dbReference type="Pfam" id="PF00459">
    <property type="entry name" value="Inositol_P"/>
    <property type="match status" value="1"/>
</dbReference>
<keyword evidence="7" id="KW-0378">Hydrolase</keyword>
<dbReference type="PRINTS" id="PR00377">
    <property type="entry name" value="IMPHPHTASES"/>
</dbReference>
<dbReference type="FunFam" id="3.30.540.10:FF:000003">
    <property type="entry name" value="Inositol-1-monophosphatase"/>
    <property type="match status" value="1"/>
</dbReference>
<keyword evidence="14" id="KW-1185">Reference proteome</keyword>
<comment type="cofactor">
    <cofactor evidence="2 12">
        <name>Mg(2+)</name>
        <dbReference type="ChEBI" id="CHEBI:18420"/>
    </cofactor>
</comment>
<reference evidence="13 14" key="1">
    <citation type="journal article" date="2014" name="Int. J. Syst. Evol. Microbiol.">
        <title>Celeribacter indicus sp. nov., a polycyclic aromatic hydrocarbon-degrading bacterium from deep-sea sediment and reclassification of Huaishuia halophila as Celeribacter halophilus comb. nov.</title>
        <authorList>
            <person name="Lai Q."/>
            <person name="Cao J."/>
            <person name="Yuan J."/>
            <person name="Li F."/>
            <person name="Shao Z."/>
        </authorList>
    </citation>
    <scope>NUCLEOTIDE SEQUENCE [LARGE SCALE GENOMIC DNA]</scope>
    <source>
        <strain evidence="13">P73</strain>
    </source>
</reference>
<sequence>MLDLREALDFANRAADGAGDIARSHFRKALHVEHKADDSPVTIADRSIEAFLRERIAESYPDHGIYGEEHGVQNLDREHVWVVDPIDGTKSFVTGHPLFGGLMALLENGEPRLGQVDMPATGERWCGIAGATTTLNGVPVSTSACRTLSAARAYTTDPMLFSGKKQPVFDMLRARVRLLRFGGDCYNYMLLASGFCDLVLETGLEPYDYLPVVQIIRGAGGVISDWNGDPLGVGSGGDVLAAATPELHAQMLGELAALRANEAA</sequence>
<evidence type="ECO:0000256" key="8">
    <source>
        <dbReference type="ARBA" id="ARBA00022842"/>
    </source>
</evidence>
<evidence type="ECO:0000313" key="14">
    <source>
        <dbReference type="Proteomes" id="UP000031521"/>
    </source>
</evidence>
<dbReference type="InterPro" id="IPR020583">
    <property type="entry name" value="Inositol_monoP_metal-BS"/>
</dbReference>
<dbReference type="InterPro" id="IPR011809">
    <property type="entry name" value="His_9_proposed"/>
</dbReference>
<dbReference type="GO" id="GO:0000105">
    <property type="term" value="P:L-histidine biosynthetic process"/>
    <property type="evidence" value="ECO:0007669"/>
    <property type="project" value="UniProtKB-UniRule"/>
</dbReference>
<dbReference type="EC" id="3.1.3.15" evidence="11"/>
<accession>A0A0B5E2F0</accession>
<dbReference type="GO" id="GO:0004401">
    <property type="term" value="F:histidinol-phosphatase activity"/>
    <property type="evidence" value="ECO:0007669"/>
    <property type="project" value="UniProtKB-UniRule"/>
</dbReference>
<comment type="similarity">
    <text evidence="4">Belongs to the inositol monophosphatase superfamily.</text>
</comment>
<keyword evidence="5" id="KW-0028">Amino-acid biosynthesis</keyword>
<evidence type="ECO:0000256" key="3">
    <source>
        <dbReference type="ARBA" id="ARBA00004970"/>
    </source>
</evidence>